<dbReference type="InterPro" id="IPR035965">
    <property type="entry name" value="PAS-like_dom_sf"/>
</dbReference>
<dbReference type="SMART" id="SM00382">
    <property type="entry name" value="AAA"/>
    <property type="match status" value="1"/>
</dbReference>
<dbReference type="InterPro" id="IPR025943">
    <property type="entry name" value="Sigma_54_int_dom_ATP-bd_2"/>
</dbReference>
<dbReference type="InterPro" id="IPR025944">
    <property type="entry name" value="Sigma_54_int_dom_CS"/>
</dbReference>
<accession>A0A839HGQ2</accession>
<proteinExistence type="predicted"/>
<dbReference type="InterPro" id="IPR003593">
    <property type="entry name" value="AAA+_ATPase"/>
</dbReference>
<dbReference type="PROSITE" id="PS00688">
    <property type="entry name" value="SIGMA54_INTERACT_3"/>
    <property type="match status" value="1"/>
</dbReference>
<dbReference type="InterPro" id="IPR002078">
    <property type="entry name" value="Sigma_54_int"/>
</dbReference>
<dbReference type="Pfam" id="PF00158">
    <property type="entry name" value="Sigma54_activat"/>
    <property type="match status" value="1"/>
</dbReference>
<dbReference type="Gene3D" id="1.10.8.60">
    <property type="match status" value="1"/>
</dbReference>
<dbReference type="PRINTS" id="PR01590">
    <property type="entry name" value="HTHFIS"/>
</dbReference>
<evidence type="ECO:0000259" key="6">
    <source>
        <dbReference type="PROSITE" id="PS50045"/>
    </source>
</evidence>
<keyword evidence="3" id="KW-0805">Transcription regulation</keyword>
<reference evidence="7 8" key="1">
    <citation type="journal article" date="2020" name="Arch. Microbiol.">
        <title>The genome sequence of the giant phototrophic gammaproteobacterium Thiospirillum jenense gives insight into its physiological properties and phylogenetic relationships.</title>
        <authorList>
            <person name="Imhoff J.F."/>
            <person name="Meyer T.E."/>
            <person name="Kyndt J.A."/>
        </authorList>
    </citation>
    <scope>NUCLEOTIDE SEQUENCE [LARGE SCALE GENOMIC DNA]</scope>
    <source>
        <strain evidence="7 8">DSM 216</strain>
    </source>
</reference>
<gene>
    <name evidence="7" type="ORF">HUK38_08590</name>
</gene>
<dbReference type="Gene3D" id="3.30.450.20">
    <property type="entry name" value="PAS domain"/>
    <property type="match status" value="1"/>
</dbReference>
<dbReference type="EMBL" id="JABVCQ010000016">
    <property type="protein sequence ID" value="MBB1126288.1"/>
    <property type="molecule type" value="Genomic_DNA"/>
</dbReference>
<dbReference type="Gene3D" id="3.40.50.300">
    <property type="entry name" value="P-loop containing nucleotide triphosphate hydrolases"/>
    <property type="match status" value="1"/>
</dbReference>
<evidence type="ECO:0000256" key="4">
    <source>
        <dbReference type="ARBA" id="ARBA00023125"/>
    </source>
</evidence>
<feature type="domain" description="Sigma-54 factor interaction" evidence="6">
    <location>
        <begin position="127"/>
        <end position="355"/>
    </location>
</feature>
<evidence type="ECO:0000313" key="8">
    <source>
        <dbReference type="Proteomes" id="UP000548632"/>
    </source>
</evidence>
<dbReference type="SUPFAM" id="SSF52540">
    <property type="entry name" value="P-loop containing nucleoside triphosphate hydrolases"/>
    <property type="match status" value="1"/>
</dbReference>
<dbReference type="PROSITE" id="PS00676">
    <property type="entry name" value="SIGMA54_INTERACT_2"/>
    <property type="match status" value="1"/>
</dbReference>
<comment type="caution">
    <text evidence="7">The sequence shown here is derived from an EMBL/GenBank/DDBJ whole genome shotgun (WGS) entry which is preliminary data.</text>
</comment>
<keyword evidence="5" id="KW-0804">Transcription</keyword>
<name>A0A839HGQ2_9GAMM</name>
<dbReference type="InterPro" id="IPR009057">
    <property type="entry name" value="Homeodomain-like_sf"/>
</dbReference>
<dbReference type="Proteomes" id="UP000548632">
    <property type="component" value="Unassembled WGS sequence"/>
</dbReference>
<organism evidence="7 8">
    <name type="scientific">Thiospirillum jenense</name>
    <dbReference type="NCBI Taxonomy" id="1653858"/>
    <lineage>
        <taxon>Bacteria</taxon>
        <taxon>Pseudomonadati</taxon>
        <taxon>Pseudomonadota</taxon>
        <taxon>Gammaproteobacteria</taxon>
        <taxon>Chromatiales</taxon>
        <taxon>Chromatiaceae</taxon>
        <taxon>Thiospirillum</taxon>
    </lineage>
</organism>
<protein>
    <submittedName>
        <fullName evidence="7">Sigma 54-interacting transcriptional regulator</fullName>
    </submittedName>
</protein>
<dbReference type="RefSeq" id="WP_182583913.1">
    <property type="nucleotide sequence ID" value="NZ_JABVCQ010000016.1"/>
</dbReference>
<dbReference type="Gene3D" id="1.10.10.60">
    <property type="entry name" value="Homeodomain-like"/>
    <property type="match status" value="1"/>
</dbReference>
<dbReference type="CDD" id="cd00009">
    <property type="entry name" value="AAA"/>
    <property type="match status" value="1"/>
</dbReference>
<keyword evidence="4" id="KW-0238">DNA-binding</keyword>
<evidence type="ECO:0000256" key="3">
    <source>
        <dbReference type="ARBA" id="ARBA00023015"/>
    </source>
</evidence>
<dbReference type="InterPro" id="IPR002197">
    <property type="entry name" value="HTH_Fis"/>
</dbReference>
<dbReference type="Pfam" id="PF02954">
    <property type="entry name" value="HTH_8"/>
    <property type="match status" value="1"/>
</dbReference>
<dbReference type="GO" id="GO:0005524">
    <property type="term" value="F:ATP binding"/>
    <property type="evidence" value="ECO:0007669"/>
    <property type="project" value="UniProtKB-KW"/>
</dbReference>
<keyword evidence="1" id="KW-0547">Nucleotide-binding</keyword>
<dbReference type="InterPro" id="IPR027417">
    <property type="entry name" value="P-loop_NTPase"/>
</dbReference>
<dbReference type="InterPro" id="IPR058031">
    <property type="entry name" value="AAA_lid_NorR"/>
</dbReference>
<dbReference type="GO" id="GO:0043565">
    <property type="term" value="F:sequence-specific DNA binding"/>
    <property type="evidence" value="ECO:0007669"/>
    <property type="project" value="InterPro"/>
</dbReference>
<dbReference type="Pfam" id="PF25601">
    <property type="entry name" value="AAA_lid_14"/>
    <property type="match status" value="1"/>
</dbReference>
<evidence type="ECO:0000256" key="1">
    <source>
        <dbReference type="ARBA" id="ARBA00022741"/>
    </source>
</evidence>
<dbReference type="PROSITE" id="PS50045">
    <property type="entry name" value="SIGMA54_INTERACT_4"/>
    <property type="match status" value="1"/>
</dbReference>
<evidence type="ECO:0000256" key="2">
    <source>
        <dbReference type="ARBA" id="ARBA00022840"/>
    </source>
</evidence>
<dbReference type="PANTHER" id="PTHR32071">
    <property type="entry name" value="TRANSCRIPTIONAL REGULATORY PROTEIN"/>
    <property type="match status" value="1"/>
</dbReference>
<keyword evidence="2" id="KW-0067">ATP-binding</keyword>
<evidence type="ECO:0000313" key="7">
    <source>
        <dbReference type="EMBL" id="MBB1126288.1"/>
    </source>
</evidence>
<dbReference type="PANTHER" id="PTHR32071:SF122">
    <property type="entry name" value="SIGMA FACTOR"/>
    <property type="match status" value="1"/>
</dbReference>
<dbReference type="SUPFAM" id="SSF46689">
    <property type="entry name" value="Homeodomain-like"/>
    <property type="match status" value="1"/>
</dbReference>
<dbReference type="FunFam" id="3.40.50.300:FF:000006">
    <property type="entry name" value="DNA-binding transcriptional regulator NtrC"/>
    <property type="match status" value="1"/>
</dbReference>
<evidence type="ECO:0000256" key="5">
    <source>
        <dbReference type="ARBA" id="ARBA00023163"/>
    </source>
</evidence>
<dbReference type="AlphaFoldDB" id="A0A839HGQ2"/>
<keyword evidence="8" id="KW-1185">Reference proteome</keyword>
<dbReference type="GO" id="GO:0006355">
    <property type="term" value="P:regulation of DNA-templated transcription"/>
    <property type="evidence" value="ECO:0007669"/>
    <property type="project" value="InterPro"/>
</dbReference>
<sequence length="466" mass="51228">MTAHRPPDSNTLTTLLAAQRRPFSIITQNQRIKLINAALCEALGYAETDLIGASCCRFATTVNGSECRHQRFFRDLEPYVETDTVLDASGQPHLVRAQGFPVLDAHGTVYLGEMLQLLRGRCDVGNMVGDSPELRELITQLTQAAVTDAAVLLYGETGVGKELAAQFLHQQSSRAGAPFVVVDCTVLNEELFESELFGHVKGAFTGAVNHRVGLFELAHTGTLFFDEIGELPLSQQPKLLRALETGTYRPVGATATRQVNVRVISATHRDLTAMVRHGHFRQDLFYRLAVLPLRIPPLRERRDDLAALSDYLLRDTTTADGQPYYLHPAALDKLHSYSFPGNVRELRNLLHLGAALSSSGVIEADAIHLPTLMAQVARAPLPPPAAVSAYDLGCSELDTAFLRHLSPVEAAEARQILALLQRHHGNRREVAVSMTMSERTLYRKLRRYGLNRARSLEGSGNGDDAS</sequence>
<dbReference type="SUPFAM" id="SSF55785">
    <property type="entry name" value="PYP-like sensor domain (PAS domain)"/>
    <property type="match status" value="1"/>
</dbReference>